<dbReference type="Pfam" id="PF19268">
    <property type="entry name" value="CIS_TMP"/>
    <property type="match status" value="2"/>
</dbReference>
<keyword evidence="2" id="KW-1185">Reference proteome</keyword>
<evidence type="ECO:0000313" key="2">
    <source>
        <dbReference type="Proteomes" id="UP000185221"/>
    </source>
</evidence>
<dbReference type="InterPro" id="IPR045538">
    <property type="entry name" value="CIS_TMP"/>
</dbReference>
<reference evidence="2" key="1">
    <citation type="submission" date="2016-11" db="EMBL/GenBank/DDBJ databases">
        <authorList>
            <person name="Varghese N."/>
            <person name="Submissions S."/>
        </authorList>
    </citation>
    <scope>NUCLEOTIDE SEQUENCE [LARGE SCALE GENOMIC DNA]</scope>
    <source>
        <strain evidence="2">DSM 15292</strain>
    </source>
</reference>
<organism evidence="1 2">
    <name type="scientific">Algoriphagus halophilus</name>
    <dbReference type="NCBI Taxonomy" id="226505"/>
    <lineage>
        <taxon>Bacteria</taxon>
        <taxon>Pseudomonadati</taxon>
        <taxon>Bacteroidota</taxon>
        <taxon>Cytophagia</taxon>
        <taxon>Cytophagales</taxon>
        <taxon>Cyclobacteriaceae</taxon>
        <taxon>Algoriphagus</taxon>
    </lineage>
</organism>
<dbReference type="EMBL" id="FSRC01000001">
    <property type="protein sequence ID" value="SIN80103.1"/>
    <property type="molecule type" value="Genomic_DNA"/>
</dbReference>
<sequence>MQNSSSHIIEHLALDFSYSNLNQAKKSNEFLESVFFSKLSQCIETVLEEVLPGKVLLELDELSIDLGKITPFELENSLDELIQKALKQSLSGILSSKYASSIKSINRTGGSNIEFLLEAFFQFLQKGYFPSWLGNQLELMELVDQLIEQEPESLKSIVLNLGASNENARKRIAYGMDNEQVEKLIRILEPVEGAWIISYKHHIRKVRLKEEKEETQINLTEKALNYFILNFILKNSGPKMNRVAFSQKMLEQIAAHYNLSFSTLLKRLEAAIETYADQSFVLKDLKEVVSLIKKNSINQEDVVKPETQVSDEWVELLDSYQLAYLTDLKGWDALSNASKLKYVISTHPDFLERLSETQLQQIISMLAGDQSDSWSFLLDSILLHPLKGIDFIESKNQLIINGIRSYISFSTRINDESIRAWFGGLAKAFTNVSSSPFQVWGEVMKIAEKVNLKNPETILLAATLMPEEPQNHIQKPHQENRKQIENLSNELLWRNYLNLIESYLKIGVLPTDHQDLSLSDLQQGMNLLVATNHAFVTSILSSYHTQSTAAKERLLGLLGTVDLDDLLKALSRSLPQMGSYFEELKSLFQGRSISKEDQLKLVVSEFGELHKVSSEHTVEKLKAGLTLINKIVLSHAKRNHQNQFLWRRILEVIHPQNALESKTFHLQLFLSLVPLSQVRNFRNYPKTFFAKDAKLPFLSAVKFTARKDLAELQALFYPFLRDAASDGEVKGVLGAIISKRINSSLGDLTDLVKKGEHSMVDSQKVRLEVRRIWALIYEAQLLNQGDQMTIGKISIALLEVFFTHLKPKEWQQLTTVFPNETRLFLESKKKSLELPPPSIIPQKRPLSFHEQVSALLENRPFKQELANSLLRVHSFFLDFLSTNIILPSNLEELMLDFLREGRALSDQISLDGYLDFFTKKVVNRLIWENKEVISQTYLKIKVEQSSQLDSRIKSHFLKHLESIQDAASVNKVAELLRWSETFGFIKERGFLPWWSPIKNLSVFLMEYISLVDHATDSQRKLLGYQLDSRTLESLLSKQGLTQRNSILLLLKSTKKLSQEIPGFQQLIASFDDQGNSKNELKKNLDIQKYSKGEEVNSYQNTNPNLFETLQDAGDEYLEPLREMLLKFGDRRVFESLFSDSRQKEYILKLLELAPFVYIKNVNPAKWRWLVYSFAWFQVRSGNSQIDSRYYLLFYHYLLKNFSGYPWKSILHQAYKQDSFKSRVDSLVVTSVEQFLKVELMEENNSVDLKEGDQMFVKNGGLVLCWPFLTMLLTKLEWLENTGFVSQEAQHRACHLLQYIAYGHTDFPEYELVLNKFLTGISPEEHLEAEIELTEHEKSMGEAMLGGMKSNWEKMKNVSHDAVRETFLQREGRLEHGFSSLILVVEKKSVDVLLDSIPWGISMVKLPWMKKGIEINWR</sequence>
<protein>
    <submittedName>
        <fullName evidence="1">Uncharacterized protein</fullName>
    </submittedName>
</protein>
<proteinExistence type="predicted"/>
<name>A0A1N6EAS3_9BACT</name>
<dbReference type="Proteomes" id="UP000185221">
    <property type="component" value="Unassembled WGS sequence"/>
</dbReference>
<gene>
    <name evidence="1" type="ORF">SAMN05444394_1910</name>
</gene>
<accession>A0A1N6EAS3</accession>
<evidence type="ECO:0000313" key="1">
    <source>
        <dbReference type="EMBL" id="SIN80103.1"/>
    </source>
</evidence>
<dbReference type="STRING" id="226505.SAMN05444394_1910"/>